<accession>A0A1F5EQX1</accession>
<dbReference type="EMBL" id="MFAH01000074">
    <property type="protein sequence ID" value="OGD69781.1"/>
    <property type="molecule type" value="Genomic_DNA"/>
</dbReference>
<evidence type="ECO:0000313" key="4">
    <source>
        <dbReference type="Proteomes" id="UP000177390"/>
    </source>
</evidence>
<evidence type="ECO:0000313" key="3">
    <source>
        <dbReference type="EMBL" id="OGD69781.1"/>
    </source>
</evidence>
<dbReference type="Proteomes" id="UP000177390">
    <property type="component" value="Unassembled WGS sequence"/>
</dbReference>
<dbReference type="InterPro" id="IPR033704">
    <property type="entry name" value="dUTPase_trimeric"/>
</dbReference>
<name>A0A1F5EQX1_9BACT</name>
<comment type="caution">
    <text evidence="3">The sequence shown here is derived from an EMBL/GenBank/DDBJ whole genome shotgun (WGS) entry which is preliminary data.</text>
</comment>
<evidence type="ECO:0000256" key="2">
    <source>
        <dbReference type="ARBA" id="ARBA00023080"/>
    </source>
</evidence>
<dbReference type="Pfam" id="PF22769">
    <property type="entry name" value="DCD"/>
    <property type="match status" value="1"/>
</dbReference>
<dbReference type="GO" id="GO:0008829">
    <property type="term" value="F:dCTP deaminase activity"/>
    <property type="evidence" value="ECO:0007669"/>
    <property type="project" value="InterPro"/>
</dbReference>
<keyword evidence="2" id="KW-0546">Nucleotide metabolism</keyword>
<dbReference type="CDD" id="cd07557">
    <property type="entry name" value="trimeric_dUTPase"/>
    <property type="match status" value="1"/>
</dbReference>
<dbReference type="GO" id="GO:0006229">
    <property type="term" value="P:dUTP biosynthetic process"/>
    <property type="evidence" value="ECO:0007669"/>
    <property type="project" value="InterPro"/>
</dbReference>
<dbReference type="PANTHER" id="PTHR42680:SF3">
    <property type="entry name" value="DCTP DEAMINASE"/>
    <property type="match status" value="1"/>
</dbReference>
<dbReference type="InterPro" id="IPR011962">
    <property type="entry name" value="dCTP_deaminase"/>
</dbReference>
<reference evidence="3 4" key="1">
    <citation type="journal article" date="2016" name="Nat. Commun.">
        <title>Thousands of microbial genomes shed light on interconnected biogeochemical processes in an aquifer system.</title>
        <authorList>
            <person name="Anantharaman K."/>
            <person name="Brown C.T."/>
            <person name="Hug L.A."/>
            <person name="Sharon I."/>
            <person name="Castelle C.J."/>
            <person name="Probst A.J."/>
            <person name="Thomas B.C."/>
            <person name="Singh A."/>
            <person name="Wilkins M.J."/>
            <person name="Karaoz U."/>
            <person name="Brodie E.L."/>
            <person name="Williams K.H."/>
            <person name="Hubbard S.S."/>
            <person name="Banfield J.F."/>
        </authorList>
    </citation>
    <scope>NUCLEOTIDE SEQUENCE [LARGE SCALE GENOMIC DNA]</scope>
</reference>
<dbReference type="InterPro" id="IPR036157">
    <property type="entry name" value="dUTPase-like_sf"/>
</dbReference>
<protein>
    <recommendedName>
        <fullName evidence="5">dCTP deaminase</fullName>
    </recommendedName>
</protein>
<dbReference type="PANTHER" id="PTHR42680">
    <property type="entry name" value="DCTP DEAMINASE"/>
    <property type="match status" value="1"/>
</dbReference>
<dbReference type="AlphaFoldDB" id="A0A1F5EQX1"/>
<evidence type="ECO:0000256" key="1">
    <source>
        <dbReference type="ARBA" id="ARBA00022801"/>
    </source>
</evidence>
<gene>
    <name evidence="3" type="ORF">A3D09_04525</name>
</gene>
<evidence type="ECO:0008006" key="5">
    <source>
        <dbReference type="Google" id="ProtNLM"/>
    </source>
</evidence>
<dbReference type="Gene3D" id="2.70.40.10">
    <property type="match status" value="1"/>
</dbReference>
<proteinExistence type="predicted"/>
<dbReference type="SUPFAM" id="SSF51283">
    <property type="entry name" value="dUTPase-like"/>
    <property type="match status" value="1"/>
</dbReference>
<sequence length="182" mass="20988">MSWLTGKQIEIEVKRGKIKIDPYYEDQLNPNSYDYRLAPYLRRLLPNSKRGGFSCLDPKKDMKFEEIKIPKSGFLMRLGQAYLGYTIEKLGSDHFASLVTGKSSIGRLFINNHVCAGLIDQGFYNHITLEITVTMPTMLYPNMRFGQIFWFESVGEAKLYQGRYQGENRATPSRIHLDFSAK</sequence>
<keyword evidence="1" id="KW-0378">Hydrolase</keyword>
<organism evidence="3 4">
    <name type="scientific">Candidatus Collierbacteria bacterium RIFCSPHIGHO2_02_FULL_49_10</name>
    <dbReference type="NCBI Taxonomy" id="1817723"/>
    <lineage>
        <taxon>Bacteria</taxon>
        <taxon>Candidatus Collieribacteriota</taxon>
    </lineage>
</organism>